<feature type="transmembrane region" description="Helical" evidence="1">
    <location>
        <begin position="12"/>
        <end position="29"/>
    </location>
</feature>
<keyword evidence="1" id="KW-1133">Transmembrane helix</keyword>
<dbReference type="Proteomes" id="UP001314681">
    <property type="component" value="Unassembled WGS sequence"/>
</dbReference>
<keyword evidence="1" id="KW-0812">Transmembrane</keyword>
<evidence type="ECO:0000256" key="1">
    <source>
        <dbReference type="SAM" id="Phobius"/>
    </source>
</evidence>
<organism evidence="3 4">
    <name type="scientific">Diplocloster modestus</name>
    <dbReference type="NCBI Taxonomy" id="2850322"/>
    <lineage>
        <taxon>Bacteria</taxon>
        <taxon>Bacillati</taxon>
        <taxon>Bacillota</taxon>
        <taxon>Clostridia</taxon>
        <taxon>Lachnospirales</taxon>
        <taxon>Lachnospiraceae</taxon>
        <taxon>Diplocloster</taxon>
    </lineage>
</organism>
<feature type="transmembrane region" description="Helical" evidence="1">
    <location>
        <begin position="187"/>
        <end position="208"/>
    </location>
</feature>
<keyword evidence="4" id="KW-1185">Reference proteome</keyword>
<name>A0ABS6K694_9FIRM</name>
<protein>
    <submittedName>
        <fullName evidence="3">Metallophosphoesterase</fullName>
    </submittedName>
</protein>
<sequence>MIDYFYEVKKYASMTAVGTALVIGVLLVSGIYSGTVVFCVCLAGALLFLSGLVRLIRSRQYLKKYCSLGEEASDYMVMLQGAYRKKLVNSIVICAVLIMSSIWSFIYMLRVTRMDAGEVLAFSNMWIAAVGVYMVVKDAVCVYFCNWLVDKEYSRSLKRYLTRLLLFMAFYWTVVVVVFSFMESRVARWNTWMLAILIFSMGFALKWLMNVDSWWIQPFINMIPMVPHRPLTVGYEEETGVYSITMPEDSDFKILQITDIHLGGSFFSARKDEKALEAVFELIRSAQPDLVIVTGDFVFPLGIQSLSFNNHAPMMQFASFMRNIGIPWAFTYGNHDTEFVASHTAEEMRRMFEVFSYKNTKNLLYSSVQPGISGRSNQMIKILNPDGSLNQALFLLDSNSYTGRGWSRYDYIHEDQVIWYEEMIRELSLEEGRQISSLLFFHIPLPEFREAYEKYKAGDPEVVCYYGEVGEKNGAISCPDQQSRLFEAVTALGSTKGIFVGHDHYNNISLEYKKVRLTFGMSIDYLAMPGISKRTEQRGATLITLHPDSGIDIRPIRLSEVPETDEM</sequence>
<dbReference type="PANTHER" id="PTHR32440">
    <property type="entry name" value="PHOSPHATASE DCR2-RELATED-RELATED"/>
    <property type="match status" value="1"/>
</dbReference>
<dbReference type="InterPro" id="IPR004843">
    <property type="entry name" value="Calcineurin-like_PHP"/>
</dbReference>
<dbReference type="RefSeq" id="WP_158350283.1">
    <property type="nucleotide sequence ID" value="NZ_JAHQCX010000004.1"/>
</dbReference>
<dbReference type="InterPro" id="IPR029052">
    <property type="entry name" value="Metallo-depent_PP-like"/>
</dbReference>
<evidence type="ECO:0000259" key="2">
    <source>
        <dbReference type="Pfam" id="PF00149"/>
    </source>
</evidence>
<gene>
    <name evidence="3" type="ORF">KTH90_08570</name>
</gene>
<accession>A0ABS6K694</accession>
<evidence type="ECO:0000313" key="4">
    <source>
        <dbReference type="Proteomes" id="UP001314681"/>
    </source>
</evidence>
<feature type="transmembrane region" description="Helical" evidence="1">
    <location>
        <begin position="35"/>
        <end position="56"/>
    </location>
</feature>
<proteinExistence type="predicted"/>
<evidence type="ECO:0000313" key="3">
    <source>
        <dbReference type="EMBL" id="MBU9726066.1"/>
    </source>
</evidence>
<dbReference type="EMBL" id="JAHQCX010000004">
    <property type="protein sequence ID" value="MBU9726066.1"/>
    <property type="molecule type" value="Genomic_DNA"/>
</dbReference>
<feature type="transmembrane region" description="Helical" evidence="1">
    <location>
        <begin position="161"/>
        <end position="181"/>
    </location>
</feature>
<keyword evidence="1" id="KW-0472">Membrane</keyword>
<dbReference type="Gene3D" id="3.60.21.10">
    <property type="match status" value="1"/>
</dbReference>
<feature type="transmembrane region" description="Helical" evidence="1">
    <location>
        <begin position="87"/>
        <end position="106"/>
    </location>
</feature>
<dbReference type="Pfam" id="PF00149">
    <property type="entry name" value="Metallophos"/>
    <property type="match status" value="1"/>
</dbReference>
<comment type="caution">
    <text evidence="3">The sequence shown here is derived from an EMBL/GenBank/DDBJ whole genome shotgun (WGS) entry which is preliminary data.</text>
</comment>
<dbReference type="SUPFAM" id="SSF56300">
    <property type="entry name" value="Metallo-dependent phosphatases"/>
    <property type="match status" value="1"/>
</dbReference>
<feature type="transmembrane region" description="Helical" evidence="1">
    <location>
        <begin position="126"/>
        <end position="149"/>
    </location>
</feature>
<feature type="domain" description="Calcineurin-like phosphoesterase" evidence="2">
    <location>
        <begin position="252"/>
        <end position="504"/>
    </location>
</feature>
<reference evidence="3 4" key="1">
    <citation type="submission" date="2021-06" db="EMBL/GenBank/DDBJ databases">
        <title>Description of novel taxa of the family Lachnospiraceae.</title>
        <authorList>
            <person name="Chaplin A.V."/>
            <person name="Sokolova S.R."/>
            <person name="Pikina A.P."/>
            <person name="Korzhanova M."/>
            <person name="Belova V."/>
            <person name="Korostin D."/>
            <person name="Efimov B.A."/>
        </authorList>
    </citation>
    <scope>NUCLEOTIDE SEQUENCE [LARGE SCALE GENOMIC DNA]</scope>
    <source>
        <strain evidence="3 4">ASD4241</strain>
    </source>
</reference>